<name>A0A4V3GSH2_9GAMM</name>
<evidence type="ECO:0000259" key="1">
    <source>
        <dbReference type="Pfam" id="PF05899"/>
    </source>
</evidence>
<evidence type="ECO:0000313" key="2">
    <source>
        <dbReference type="EMBL" id="TDX22843.1"/>
    </source>
</evidence>
<organism evidence="2 3">
    <name type="scientific">Modicisalibacter xianhensis</name>
    <dbReference type="NCBI Taxonomy" id="442341"/>
    <lineage>
        <taxon>Bacteria</taxon>
        <taxon>Pseudomonadati</taxon>
        <taxon>Pseudomonadota</taxon>
        <taxon>Gammaproteobacteria</taxon>
        <taxon>Oceanospirillales</taxon>
        <taxon>Halomonadaceae</taxon>
        <taxon>Modicisalibacter</taxon>
    </lineage>
</organism>
<gene>
    <name evidence="2" type="ORF">DFO67_12712</name>
</gene>
<dbReference type="PANTHER" id="PTHR40943">
    <property type="entry name" value="CYTOPLASMIC PROTEIN-RELATED"/>
    <property type="match status" value="1"/>
</dbReference>
<protein>
    <recommendedName>
        <fullName evidence="1">(S)-ureidoglycine aminohydrolase cupin domain-containing protein</fullName>
    </recommendedName>
</protein>
<proteinExistence type="predicted"/>
<dbReference type="SUPFAM" id="SSF51182">
    <property type="entry name" value="RmlC-like cupins"/>
    <property type="match status" value="1"/>
</dbReference>
<dbReference type="RefSeq" id="WP_134020922.1">
    <property type="nucleotide sequence ID" value="NZ_SOEC01000027.1"/>
</dbReference>
<dbReference type="InterPro" id="IPR011051">
    <property type="entry name" value="RmlC_Cupin_sf"/>
</dbReference>
<reference evidence="2 3" key="1">
    <citation type="submission" date="2019-03" db="EMBL/GenBank/DDBJ databases">
        <title>Freshwater and sediment microbial communities from various areas in North America, analyzing microbe dynamics in response to fracking.</title>
        <authorList>
            <person name="Lamendella R."/>
        </authorList>
    </citation>
    <scope>NUCLEOTIDE SEQUENCE [LARGE SCALE GENOMIC DNA]</scope>
    <source>
        <strain evidence="2 3">6_TX</strain>
    </source>
</reference>
<dbReference type="EMBL" id="SOEC01000027">
    <property type="protein sequence ID" value="TDX22843.1"/>
    <property type="molecule type" value="Genomic_DNA"/>
</dbReference>
<dbReference type="CDD" id="cd02227">
    <property type="entry name" value="cupin_TM1112-like"/>
    <property type="match status" value="1"/>
</dbReference>
<dbReference type="AlphaFoldDB" id="A0A4V3GSH2"/>
<dbReference type="PANTHER" id="PTHR40943:SF2">
    <property type="entry name" value="(S)-UREIDOGLYCINE AMINOHYDROLASE CUPIN DOMAIN-CONTAINING PROTEIN"/>
    <property type="match status" value="1"/>
</dbReference>
<dbReference type="InterPro" id="IPR008579">
    <property type="entry name" value="UGlyAH_Cupin_dom"/>
</dbReference>
<accession>A0A4V3GSH2</accession>
<dbReference type="InterPro" id="IPR014710">
    <property type="entry name" value="RmlC-like_jellyroll"/>
</dbReference>
<evidence type="ECO:0000313" key="3">
    <source>
        <dbReference type="Proteomes" id="UP000294489"/>
    </source>
</evidence>
<dbReference type="Proteomes" id="UP000294489">
    <property type="component" value="Unassembled WGS sequence"/>
</dbReference>
<dbReference type="Pfam" id="PF05899">
    <property type="entry name" value="Cupin_3"/>
    <property type="match status" value="1"/>
</dbReference>
<sequence>MSSTKIIDFKKSTVSPAVSVVDAERRISGAPEQSLQNIYAAESQKLLSGTWSSEIGKWSVDYSHRHEFCYLVHGHIVLTDEDGEESTFKAGDAFVIPVGFKGSWEVIEPVTKYYVIYNTP</sequence>
<comment type="caution">
    <text evidence="2">The sequence shown here is derived from an EMBL/GenBank/DDBJ whole genome shotgun (WGS) entry which is preliminary data.</text>
</comment>
<dbReference type="Gene3D" id="2.60.120.10">
    <property type="entry name" value="Jelly Rolls"/>
    <property type="match status" value="1"/>
</dbReference>
<feature type="domain" description="(S)-ureidoglycine aminohydrolase cupin" evidence="1">
    <location>
        <begin position="46"/>
        <end position="114"/>
    </location>
</feature>
<dbReference type="OrthoDB" id="9799053at2"/>